<dbReference type="Gene3D" id="3.40.50.300">
    <property type="entry name" value="P-loop containing nucleotide triphosphate hydrolases"/>
    <property type="match status" value="2"/>
</dbReference>
<comment type="caution">
    <text evidence="7">The sequence shown here is derived from an EMBL/GenBank/DDBJ whole genome shotgun (WGS) entry which is preliminary data.</text>
</comment>
<feature type="domain" description="UvrD-like helicase ATP-binding" evidence="6">
    <location>
        <begin position="175"/>
        <end position="452"/>
    </location>
</feature>
<gene>
    <name evidence="7" type="ORF">GH741_03035</name>
</gene>
<evidence type="ECO:0000256" key="4">
    <source>
        <dbReference type="ARBA" id="ARBA00022840"/>
    </source>
</evidence>
<keyword evidence="4 5" id="KW-0067">ATP-binding</keyword>
<name>A0A6A8DAQ7_9BACI</name>
<dbReference type="GO" id="GO:0016787">
    <property type="term" value="F:hydrolase activity"/>
    <property type="evidence" value="ECO:0007669"/>
    <property type="project" value="UniProtKB-UniRule"/>
</dbReference>
<dbReference type="InterPro" id="IPR014016">
    <property type="entry name" value="UvrD-like_ATP-bd"/>
</dbReference>
<evidence type="ECO:0000256" key="3">
    <source>
        <dbReference type="ARBA" id="ARBA00022806"/>
    </source>
</evidence>
<dbReference type="Proteomes" id="UP000799092">
    <property type="component" value="Unassembled WGS sequence"/>
</dbReference>
<dbReference type="AlphaFoldDB" id="A0A6A8DAQ7"/>
<evidence type="ECO:0000256" key="2">
    <source>
        <dbReference type="ARBA" id="ARBA00022801"/>
    </source>
</evidence>
<accession>A0A6A8DAQ7</accession>
<dbReference type="Pfam" id="PF00580">
    <property type="entry name" value="UvrD-helicase"/>
    <property type="match status" value="1"/>
</dbReference>
<organism evidence="7 8">
    <name type="scientific">Aquibacillus halophilus</name>
    <dbReference type="NCBI Taxonomy" id="930132"/>
    <lineage>
        <taxon>Bacteria</taxon>
        <taxon>Bacillati</taxon>
        <taxon>Bacillota</taxon>
        <taxon>Bacilli</taxon>
        <taxon>Bacillales</taxon>
        <taxon>Bacillaceae</taxon>
        <taxon>Aquibacillus</taxon>
    </lineage>
</organism>
<evidence type="ECO:0000259" key="6">
    <source>
        <dbReference type="PROSITE" id="PS51198"/>
    </source>
</evidence>
<dbReference type="SUPFAM" id="SSF52540">
    <property type="entry name" value="P-loop containing nucleoside triphosphate hydrolases"/>
    <property type="match status" value="1"/>
</dbReference>
<dbReference type="EMBL" id="WJNG01000002">
    <property type="protein sequence ID" value="MRH41646.1"/>
    <property type="molecule type" value="Genomic_DNA"/>
</dbReference>
<dbReference type="InterPro" id="IPR011990">
    <property type="entry name" value="TPR-like_helical_dom_sf"/>
</dbReference>
<feature type="binding site" evidence="5">
    <location>
        <begin position="196"/>
        <end position="203"/>
    </location>
    <ligand>
        <name>ATP</name>
        <dbReference type="ChEBI" id="CHEBI:30616"/>
    </ligand>
</feature>
<evidence type="ECO:0000313" key="8">
    <source>
        <dbReference type="Proteomes" id="UP000799092"/>
    </source>
</evidence>
<dbReference type="PANTHER" id="PTHR21529">
    <property type="entry name" value="MAMMARY TURMOR VIRUS RECEPTOR HOMOLOG 1, 2 MTVR1, 2"/>
    <property type="match status" value="1"/>
</dbReference>
<dbReference type="InterPro" id="IPR027417">
    <property type="entry name" value="P-loop_NTPase"/>
</dbReference>
<evidence type="ECO:0000256" key="5">
    <source>
        <dbReference type="PROSITE-ProRule" id="PRU00560"/>
    </source>
</evidence>
<dbReference type="GO" id="GO:0005524">
    <property type="term" value="F:ATP binding"/>
    <property type="evidence" value="ECO:0007669"/>
    <property type="project" value="UniProtKB-UniRule"/>
</dbReference>
<reference evidence="7" key="1">
    <citation type="submission" date="2019-11" db="EMBL/GenBank/DDBJ databases">
        <authorList>
            <person name="Li J."/>
        </authorList>
    </citation>
    <scope>NUCLEOTIDE SEQUENCE</scope>
    <source>
        <strain evidence="7">B6B</strain>
    </source>
</reference>
<sequence length="834" mass="99075">MNYDIYYSDTAKEELYLMSEKRLEQLSERMDMLRTGEWQNGTRVKKLKSLNHKRTIYEARADGARRMLFTIVKNRKETEFAALLIFHFEVEHDKVIRTAKSLMQDQYDMNKYEQDEEQVCSLSELVAETKPIWLHNNEIFHTYLDQLKSYELNDEALFRLMRRKELNEDEFYEMKISLSPEQRSFAQVSLPFLLSGTAGSGKTTIVIHKLLEMDPNTSKLYVTYTKDLCKEAKQMFHRLVKGMDEEEMYIKNVHFKTFDELMRERQQDKVQDVITRERFLLEYKKLARKNNLEKDFPALMMWEEVRGVWKGGLHGKDYPLTEKEYLDLTNDQAPNFVGNRKEAYAQFERYQKMLEESFKVDEQDLLYESIKYNNVTYDYVFCDEVQDLSMLHIRLLYELTGENATNLFLTGDDQQILHHSGFRWANIKDLFTHHFNHKPPTLEHLKMNYRSVGAITDLAMSINNLEKKYTSKKIKAKPSQSLHYGEKPFYFSGFSPNEMINSVHNFGPHQAIIVRSEEQKDELRSIFQKQYGHRPLIFTIFEIKGLEFERILMWDFFPTDSDEMEFWNTTTRKISLGKEEEFKADPKFQRVLANETNLLYVAVTRGSHYCYVFDGEDSTSFWKLPTINDKLQVHDNLSVFKASNPTEDKSADVDWFKEGIRLLDKKLYEQALDCFNRLEPSEKINKKKNICLGFITKKEENYTEAINHFKEAGLHEEVIACLDILEEFKEAETYIKKNVIRSLKDPEEIDHWNETSYQYKVKEFDRIEKWTGSGIYCKRLHQYYEAAIRFERASDWILARDAYDRALKTCDPTETKRLNLLQEKYNKVAMKLAN</sequence>
<evidence type="ECO:0000313" key="7">
    <source>
        <dbReference type="EMBL" id="MRH41646.1"/>
    </source>
</evidence>
<keyword evidence="8" id="KW-1185">Reference proteome</keyword>
<dbReference type="RefSeq" id="WP_153735282.1">
    <property type="nucleotide sequence ID" value="NZ_WJNG01000002.1"/>
</dbReference>
<dbReference type="OrthoDB" id="9787585at2"/>
<proteinExistence type="predicted"/>
<dbReference type="PROSITE" id="PS51198">
    <property type="entry name" value="UVRD_HELICASE_ATP_BIND"/>
    <property type="match status" value="1"/>
</dbReference>
<protein>
    <submittedName>
        <fullName evidence="7">AAA family ATPase</fullName>
    </submittedName>
</protein>
<dbReference type="Gene3D" id="1.25.40.10">
    <property type="entry name" value="Tetratricopeptide repeat domain"/>
    <property type="match status" value="1"/>
</dbReference>
<dbReference type="SUPFAM" id="SSF48452">
    <property type="entry name" value="TPR-like"/>
    <property type="match status" value="1"/>
</dbReference>
<dbReference type="GO" id="GO:0004386">
    <property type="term" value="F:helicase activity"/>
    <property type="evidence" value="ECO:0007669"/>
    <property type="project" value="UniProtKB-UniRule"/>
</dbReference>
<evidence type="ECO:0000256" key="1">
    <source>
        <dbReference type="ARBA" id="ARBA00022741"/>
    </source>
</evidence>
<dbReference type="PANTHER" id="PTHR21529:SF4">
    <property type="entry name" value="TPR AND ANKYRIN REPEAT-CONTAINING PROTEIN 1"/>
    <property type="match status" value="1"/>
</dbReference>
<keyword evidence="2 5" id="KW-0378">Hydrolase</keyword>
<keyword evidence="1 5" id="KW-0547">Nucleotide-binding</keyword>
<keyword evidence="3 5" id="KW-0347">Helicase</keyword>
<dbReference type="InterPro" id="IPR039904">
    <property type="entry name" value="TRANK1"/>
</dbReference>